<sequence length="222" mass="24882">MICRRTFRQGSTLSNDQFAGERFHYCLSNPPFGKKWEKDKSAVEAEHKKGELGRFGPGLPKISDGSMLFLMHLASKLELPSNGGGRAAIVLSGSPLFNGGAASGESEIRRWLLENDLIEAIVALPTDLFFRTNIATYLWILSNKKPQERKGKVQLINATDLWTSIRNEGNKRRIVSDDQRRQILDIYAAGETDVLSRMLDYRTFGYRRIKGTAPAAHDPRTG</sequence>
<dbReference type="Proteomes" id="UP000251721">
    <property type="component" value="Unassembled WGS sequence"/>
</dbReference>
<dbReference type="GO" id="GO:0009307">
    <property type="term" value="P:DNA restriction-modification system"/>
    <property type="evidence" value="ECO:0007669"/>
    <property type="project" value="UniProtKB-KW"/>
</dbReference>
<dbReference type="GO" id="GO:0008170">
    <property type="term" value="F:N-methyltransferase activity"/>
    <property type="evidence" value="ECO:0007669"/>
    <property type="project" value="InterPro"/>
</dbReference>
<organism evidence="9 10">
    <name type="scientific">Klebsiella pneumoniae</name>
    <dbReference type="NCBI Taxonomy" id="573"/>
    <lineage>
        <taxon>Bacteria</taxon>
        <taxon>Pseudomonadati</taxon>
        <taxon>Pseudomonadota</taxon>
        <taxon>Gammaproteobacteria</taxon>
        <taxon>Enterobacterales</taxon>
        <taxon>Enterobacteriaceae</taxon>
        <taxon>Klebsiella/Raoultella group</taxon>
        <taxon>Klebsiella</taxon>
        <taxon>Klebsiella pneumoniae complex</taxon>
    </lineage>
</organism>
<evidence type="ECO:0000256" key="4">
    <source>
        <dbReference type="ARBA" id="ARBA00022679"/>
    </source>
</evidence>
<dbReference type="InterPro" id="IPR003356">
    <property type="entry name" value="DNA_methylase_A-5"/>
</dbReference>
<evidence type="ECO:0000259" key="8">
    <source>
        <dbReference type="Pfam" id="PF02384"/>
    </source>
</evidence>
<evidence type="ECO:0000313" key="9">
    <source>
        <dbReference type="EMBL" id="SQC58472.1"/>
    </source>
</evidence>
<dbReference type="EMBL" id="UAWQ01000020">
    <property type="protein sequence ID" value="SQC58472.1"/>
    <property type="molecule type" value="Genomic_DNA"/>
</dbReference>
<keyword evidence="3 9" id="KW-0489">Methyltransferase</keyword>
<accession>A0A2X3FQJ0</accession>
<feature type="domain" description="DNA methylase adenine-specific" evidence="8">
    <location>
        <begin position="8"/>
        <end position="190"/>
    </location>
</feature>
<dbReference type="AlphaFoldDB" id="A0A2X3FQJ0"/>
<dbReference type="InterPro" id="IPR051537">
    <property type="entry name" value="DNA_Adenine_Mtase"/>
</dbReference>
<protein>
    <recommendedName>
        <fullName evidence="2">site-specific DNA-methyltransferase (adenine-specific)</fullName>
        <ecNumber evidence="2">2.1.1.72</ecNumber>
    </recommendedName>
</protein>
<comment type="catalytic activity">
    <reaction evidence="7">
        <text>a 2'-deoxyadenosine in DNA + S-adenosyl-L-methionine = an N(6)-methyl-2'-deoxyadenosine in DNA + S-adenosyl-L-homocysteine + H(+)</text>
        <dbReference type="Rhea" id="RHEA:15197"/>
        <dbReference type="Rhea" id="RHEA-COMP:12418"/>
        <dbReference type="Rhea" id="RHEA-COMP:12419"/>
        <dbReference type="ChEBI" id="CHEBI:15378"/>
        <dbReference type="ChEBI" id="CHEBI:57856"/>
        <dbReference type="ChEBI" id="CHEBI:59789"/>
        <dbReference type="ChEBI" id="CHEBI:90615"/>
        <dbReference type="ChEBI" id="CHEBI:90616"/>
        <dbReference type="EC" id="2.1.1.72"/>
    </reaction>
</comment>
<proteinExistence type="inferred from homology"/>
<evidence type="ECO:0000256" key="6">
    <source>
        <dbReference type="ARBA" id="ARBA00022747"/>
    </source>
</evidence>
<dbReference type="GO" id="GO:0009007">
    <property type="term" value="F:site-specific DNA-methyltransferase (adenine-specific) activity"/>
    <property type="evidence" value="ECO:0007669"/>
    <property type="project" value="UniProtKB-EC"/>
</dbReference>
<dbReference type="InterPro" id="IPR002052">
    <property type="entry name" value="DNA_methylase_N6_adenine_CS"/>
</dbReference>
<dbReference type="Pfam" id="PF02384">
    <property type="entry name" value="N6_Mtase"/>
    <property type="match status" value="1"/>
</dbReference>
<evidence type="ECO:0000313" key="10">
    <source>
        <dbReference type="Proteomes" id="UP000251721"/>
    </source>
</evidence>
<comment type="similarity">
    <text evidence="1">Belongs to the N(4)/N(6)-methyltransferase family.</text>
</comment>
<name>A0A2X3FQJ0_KLEPN</name>
<dbReference type="GO" id="GO:0032259">
    <property type="term" value="P:methylation"/>
    <property type="evidence" value="ECO:0007669"/>
    <property type="project" value="UniProtKB-KW"/>
</dbReference>
<dbReference type="EC" id="2.1.1.72" evidence="2"/>
<dbReference type="PANTHER" id="PTHR42933:SF3">
    <property type="entry name" value="TYPE I RESTRICTION ENZYME MJAVIII METHYLASE SUBUNIT"/>
    <property type="match status" value="1"/>
</dbReference>
<keyword evidence="6" id="KW-0680">Restriction system</keyword>
<dbReference type="PANTHER" id="PTHR42933">
    <property type="entry name" value="SLR6095 PROTEIN"/>
    <property type="match status" value="1"/>
</dbReference>
<keyword evidence="5" id="KW-0949">S-adenosyl-L-methionine</keyword>
<evidence type="ECO:0000256" key="3">
    <source>
        <dbReference type="ARBA" id="ARBA00022603"/>
    </source>
</evidence>
<evidence type="ECO:0000256" key="2">
    <source>
        <dbReference type="ARBA" id="ARBA00011900"/>
    </source>
</evidence>
<dbReference type="SUPFAM" id="SSF53335">
    <property type="entry name" value="S-adenosyl-L-methionine-dependent methyltransferases"/>
    <property type="match status" value="1"/>
</dbReference>
<dbReference type="GO" id="GO:0003677">
    <property type="term" value="F:DNA binding"/>
    <property type="evidence" value="ECO:0007669"/>
    <property type="project" value="InterPro"/>
</dbReference>
<gene>
    <name evidence="9" type="ORF">NCTC13465_06064</name>
</gene>
<dbReference type="Gene3D" id="3.40.50.150">
    <property type="entry name" value="Vaccinia Virus protein VP39"/>
    <property type="match status" value="1"/>
</dbReference>
<keyword evidence="4" id="KW-0808">Transferase</keyword>
<dbReference type="InterPro" id="IPR029063">
    <property type="entry name" value="SAM-dependent_MTases_sf"/>
</dbReference>
<evidence type="ECO:0000256" key="7">
    <source>
        <dbReference type="ARBA" id="ARBA00047942"/>
    </source>
</evidence>
<evidence type="ECO:0000256" key="1">
    <source>
        <dbReference type="ARBA" id="ARBA00006594"/>
    </source>
</evidence>
<reference evidence="9 10" key="1">
    <citation type="submission" date="2018-06" db="EMBL/GenBank/DDBJ databases">
        <authorList>
            <consortium name="Pathogen Informatics"/>
            <person name="Doyle S."/>
        </authorList>
    </citation>
    <scope>NUCLEOTIDE SEQUENCE [LARGE SCALE GENOMIC DNA]</scope>
    <source>
        <strain evidence="9 10">NCTC13465</strain>
    </source>
</reference>
<dbReference type="PROSITE" id="PS00092">
    <property type="entry name" value="N6_MTASE"/>
    <property type="match status" value="1"/>
</dbReference>
<evidence type="ECO:0000256" key="5">
    <source>
        <dbReference type="ARBA" id="ARBA00022691"/>
    </source>
</evidence>